<evidence type="ECO:0000256" key="1">
    <source>
        <dbReference type="SAM" id="MobiDB-lite"/>
    </source>
</evidence>
<keyword evidence="3" id="KW-1185">Reference proteome</keyword>
<evidence type="ECO:0000313" key="3">
    <source>
        <dbReference type="Proteomes" id="UP001213000"/>
    </source>
</evidence>
<comment type="caution">
    <text evidence="2">The sequence shown here is derived from an EMBL/GenBank/DDBJ whole genome shotgun (WGS) entry which is preliminary data.</text>
</comment>
<gene>
    <name evidence="2" type="ORF">NP233_g5398</name>
</gene>
<dbReference type="Proteomes" id="UP001213000">
    <property type="component" value="Unassembled WGS sequence"/>
</dbReference>
<evidence type="ECO:0000313" key="2">
    <source>
        <dbReference type="EMBL" id="KAJ3568909.1"/>
    </source>
</evidence>
<dbReference type="InterPro" id="IPR046521">
    <property type="entry name" value="DUF6698"/>
</dbReference>
<reference evidence="2" key="1">
    <citation type="submission" date="2022-07" db="EMBL/GenBank/DDBJ databases">
        <title>Genome Sequence of Leucocoprinus birnbaumii.</title>
        <authorList>
            <person name="Buettner E."/>
        </authorList>
    </citation>
    <scope>NUCLEOTIDE SEQUENCE</scope>
    <source>
        <strain evidence="2">VT141</strain>
    </source>
</reference>
<accession>A0AAD5VWL5</accession>
<dbReference type="Pfam" id="PF20414">
    <property type="entry name" value="DUF6698"/>
    <property type="match status" value="1"/>
</dbReference>
<sequence length="390" mass="44950">MTPSPSPPRSVNLSSSLEEENTTLKRKINDLEKRLEELTSKRKGAPNPIRVLGRAVCRLVSCYEAPSILTKEADRRALAELEGTQVTPTTDEERELVRVQDRRFMAYRKLIEVAPRVAELLKTPDAEDKLTNYLEQLELGISSARTDDNSRVKWEVALWLNDAFEPDKPLRMKDRNNRGLQHDVCGRLLTPIEVDWDDLNMREAIRNGTSEFNINESYFLRCFYPDEGIDPNNVEHNFLRSRWLLLTFHAIFISPSVDEDQYIYPGEDEPPCKKQKHSKDGTSKSNVACRIGMNGRVTSRVIAYTAVMLVFNLTEASRWSEVYNGFSFHSLYNFIIDFFEDTPDPASRNSTQSLLQWWNHEVFTTQYAYPSDGHASYRKLASQRASRARN</sequence>
<dbReference type="EMBL" id="JANIEX010000317">
    <property type="protein sequence ID" value="KAJ3568909.1"/>
    <property type="molecule type" value="Genomic_DNA"/>
</dbReference>
<feature type="region of interest" description="Disordered" evidence="1">
    <location>
        <begin position="1"/>
        <end position="25"/>
    </location>
</feature>
<proteinExistence type="predicted"/>
<dbReference type="AlphaFoldDB" id="A0AAD5VWL5"/>
<name>A0AAD5VWL5_9AGAR</name>
<protein>
    <submittedName>
        <fullName evidence="2">Uncharacterized protein</fullName>
    </submittedName>
</protein>
<organism evidence="2 3">
    <name type="scientific">Leucocoprinus birnbaumii</name>
    <dbReference type="NCBI Taxonomy" id="56174"/>
    <lineage>
        <taxon>Eukaryota</taxon>
        <taxon>Fungi</taxon>
        <taxon>Dikarya</taxon>
        <taxon>Basidiomycota</taxon>
        <taxon>Agaricomycotina</taxon>
        <taxon>Agaricomycetes</taxon>
        <taxon>Agaricomycetidae</taxon>
        <taxon>Agaricales</taxon>
        <taxon>Agaricineae</taxon>
        <taxon>Agaricaceae</taxon>
        <taxon>Leucocoprinus</taxon>
    </lineage>
</organism>